<sequence length="279" mass="31433">MRCRALLLLLPSALAFELPFKPKPRPIPRCVHTPDSRHWRGRSWLIGRFLDLQAQERFGLDVQVDVYEKSDYVGGRSTVVYPYGNASLPELELGGSIFVTANKNLWRASDEFGLGRRDFSDEDESTGIWDGQEMLLSFSGSWWDTAKLLWRYGFLSPRRTENFVRALVDKYLTLYNSDSPKWDSVADLSATFGWTEIVSKTALEHLRTEGVSDKYINEVVDAATRVNYGQDIDYIHALEGALSMAANGAVGIAGGKLPDIREIPQPLACQRLSQDTAYM</sequence>
<feature type="chain" id="PRO_5040891168" description="Prenylcysteine lyase domain-containing protein" evidence="8">
    <location>
        <begin position="16"/>
        <end position="279"/>
    </location>
</feature>
<reference evidence="10" key="1">
    <citation type="submission" date="2022-07" db="EMBL/GenBank/DDBJ databases">
        <title>Genome Sequence of Agrocybe chaxingu.</title>
        <authorList>
            <person name="Buettner E."/>
        </authorList>
    </citation>
    <scope>NUCLEOTIDE SEQUENCE</scope>
    <source>
        <strain evidence="10">MP-N11</strain>
    </source>
</reference>
<dbReference type="GO" id="GO:0001735">
    <property type="term" value="F:prenylcysteine oxidase activity"/>
    <property type="evidence" value="ECO:0007669"/>
    <property type="project" value="InterPro"/>
</dbReference>
<evidence type="ECO:0000259" key="9">
    <source>
        <dbReference type="Pfam" id="PF07156"/>
    </source>
</evidence>
<comment type="caution">
    <text evidence="10">The sequence shown here is derived from an EMBL/GenBank/DDBJ whole genome shotgun (WGS) entry which is preliminary data.</text>
</comment>
<dbReference type="Proteomes" id="UP001148786">
    <property type="component" value="Unassembled WGS sequence"/>
</dbReference>
<evidence type="ECO:0000256" key="1">
    <source>
        <dbReference type="ARBA" id="ARBA00001974"/>
    </source>
</evidence>
<keyword evidence="3" id="KW-0285">Flavoprotein</keyword>
<dbReference type="Pfam" id="PF07156">
    <property type="entry name" value="Prenylcys_lyase"/>
    <property type="match status" value="1"/>
</dbReference>
<evidence type="ECO:0000256" key="8">
    <source>
        <dbReference type="SAM" id="SignalP"/>
    </source>
</evidence>
<dbReference type="GO" id="GO:0030327">
    <property type="term" value="P:prenylated protein catabolic process"/>
    <property type="evidence" value="ECO:0007669"/>
    <property type="project" value="TreeGrafter"/>
</dbReference>
<dbReference type="InterPro" id="IPR010795">
    <property type="entry name" value="Prenylcys_lyase"/>
</dbReference>
<comment type="cofactor">
    <cofactor evidence="1">
        <name>FAD</name>
        <dbReference type="ChEBI" id="CHEBI:57692"/>
    </cofactor>
</comment>
<dbReference type="EMBL" id="JANKHO010003823">
    <property type="protein sequence ID" value="KAJ3480777.1"/>
    <property type="molecule type" value="Genomic_DNA"/>
</dbReference>
<dbReference type="OrthoDB" id="437369at2759"/>
<evidence type="ECO:0000256" key="6">
    <source>
        <dbReference type="ARBA" id="ARBA00023002"/>
    </source>
</evidence>
<dbReference type="AlphaFoldDB" id="A0A9W8JNL9"/>
<evidence type="ECO:0000313" key="10">
    <source>
        <dbReference type="EMBL" id="KAJ3480777.1"/>
    </source>
</evidence>
<dbReference type="Gene3D" id="3.90.660.10">
    <property type="match status" value="1"/>
</dbReference>
<keyword evidence="11" id="KW-1185">Reference proteome</keyword>
<dbReference type="PANTHER" id="PTHR15944">
    <property type="entry name" value="FARNESYLCYSTEINE LYASE"/>
    <property type="match status" value="1"/>
</dbReference>
<dbReference type="InterPro" id="IPR036188">
    <property type="entry name" value="FAD/NAD-bd_sf"/>
</dbReference>
<dbReference type="Gene3D" id="1.10.405.10">
    <property type="entry name" value="Guanine Nucleotide Dissociation Inhibitor, domain 1"/>
    <property type="match status" value="1"/>
</dbReference>
<evidence type="ECO:0000313" key="11">
    <source>
        <dbReference type="Proteomes" id="UP001148786"/>
    </source>
</evidence>
<gene>
    <name evidence="10" type="ORF">NLJ89_g12261</name>
</gene>
<dbReference type="InterPro" id="IPR017046">
    <property type="entry name" value="Prenylcysteine_Oxase1"/>
</dbReference>
<evidence type="ECO:0000256" key="4">
    <source>
        <dbReference type="ARBA" id="ARBA00022729"/>
    </source>
</evidence>
<keyword evidence="7" id="KW-0325">Glycoprotein</keyword>
<dbReference type="SUPFAM" id="SSF51905">
    <property type="entry name" value="FAD/NAD(P)-binding domain"/>
    <property type="match status" value="1"/>
</dbReference>
<feature type="domain" description="Prenylcysteine lyase" evidence="9">
    <location>
        <begin position="141"/>
        <end position="255"/>
    </location>
</feature>
<dbReference type="Gene3D" id="3.50.50.60">
    <property type="entry name" value="FAD/NAD(P)-binding domain"/>
    <property type="match status" value="1"/>
</dbReference>
<keyword evidence="5" id="KW-0274">FAD</keyword>
<evidence type="ECO:0000256" key="2">
    <source>
        <dbReference type="ARBA" id="ARBA00009967"/>
    </source>
</evidence>
<keyword evidence="4 8" id="KW-0732">Signal</keyword>
<accession>A0A9W8JNL9</accession>
<name>A0A9W8JNL9_9AGAR</name>
<organism evidence="10 11">
    <name type="scientific">Agrocybe chaxingu</name>
    <dbReference type="NCBI Taxonomy" id="84603"/>
    <lineage>
        <taxon>Eukaryota</taxon>
        <taxon>Fungi</taxon>
        <taxon>Dikarya</taxon>
        <taxon>Basidiomycota</taxon>
        <taxon>Agaricomycotina</taxon>
        <taxon>Agaricomycetes</taxon>
        <taxon>Agaricomycetidae</taxon>
        <taxon>Agaricales</taxon>
        <taxon>Agaricineae</taxon>
        <taxon>Strophariaceae</taxon>
        <taxon>Agrocybe</taxon>
    </lineage>
</organism>
<feature type="signal peptide" evidence="8">
    <location>
        <begin position="1"/>
        <end position="15"/>
    </location>
</feature>
<evidence type="ECO:0000256" key="3">
    <source>
        <dbReference type="ARBA" id="ARBA00022630"/>
    </source>
</evidence>
<dbReference type="PANTHER" id="PTHR15944:SF0">
    <property type="entry name" value="PRENYLCYSTEINE LYASE DOMAIN-CONTAINING PROTEIN"/>
    <property type="match status" value="1"/>
</dbReference>
<evidence type="ECO:0000256" key="7">
    <source>
        <dbReference type="ARBA" id="ARBA00023180"/>
    </source>
</evidence>
<comment type="similarity">
    <text evidence="2">Belongs to the prenylcysteine oxidase family.</text>
</comment>
<keyword evidence="6" id="KW-0560">Oxidoreductase</keyword>
<evidence type="ECO:0000256" key="5">
    <source>
        <dbReference type="ARBA" id="ARBA00022827"/>
    </source>
</evidence>
<proteinExistence type="inferred from homology"/>
<protein>
    <recommendedName>
        <fullName evidence="9">Prenylcysteine lyase domain-containing protein</fullName>
    </recommendedName>
</protein>
<dbReference type="GO" id="GO:0030328">
    <property type="term" value="P:prenylcysteine catabolic process"/>
    <property type="evidence" value="ECO:0007669"/>
    <property type="project" value="InterPro"/>
</dbReference>